<reference evidence="4" key="2">
    <citation type="submission" date="2016-02" db="EMBL/GenBank/DDBJ databases">
        <title>The draft genome sequence of the rumen methanogen Methanobrevibacter olleyae YLM1.</title>
        <authorList>
            <consortium name="New Zealand Agricultural Greenhouse Gas Research Centre/Pastoral Greenhouse Gas Research Consortium"/>
            <person name="Kelly W.J."/>
            <person name="Li D."/>
            <person name="Lambie S.C."/>
            <person name="Attwood G.T."/>
            <person name="Altermann E."/>
            <person name="Leahy S.C."/>
        </authorList>
    </citation>
    <scope>NUCLEOTIDE SEQUENCE [LARGE SCALE GENOMIC DNA]</scope>
    <source>
        <strain evidence="4">YLM1</strain>
    </source>
</reference>
<dbReference type="GO" id="GO:0016491">
    <property type="term" value="F:oxidoreductase activity"/>
    <property type="evidence" value="ECO:0007669"/>
    <property type="project" value="UniProtKB-KW"/>
</dbReference>
<dbReference type="RefSeq" id="WP_067147810.1">
    <property type="nucleotide sequence ID" value="NZ_CP014265.1"/>
</dbReference>
<name>A0A126R1R3_METOL</name>
<dbReference type="AlphaFoldDB" id="A0A126R1R3"/>
<dbReference type="InterPro" id="IPR003767">
    <property type="entry name" value="Malate/L-lactate_DH-like"/>
</dbReference>
<keyword evidence="4" id="KW-1185">Reference proteome</keyword>
<evidence type="ECO:0000256" key="1">
    <source>
        <dbReference type="ARBA" id="ARBA00006056"/>
    </source>
</evidence>
<evidence type="ECO:0000313" key="3">
    <source>
        <dbReference type="EMBL" id="AMK15974.1"/>
    </source>
</evidence>
<organism evidence="3 4">
    <name type="scientific">Methanobrevibacter olleyae</name>
    <dbReference type="NCBI Taxonomy" id="294671"/>
    <lineage>
        <taxon>Archaea</taxon>
        <taxon>Methanobacteriati</taxon>
        <taxon>Methanobacteriota</taxon>
        <taxon>Methanomada group</taxon>
        <taxon>Methanobacteria</taxon>
        <taxon>Methanobacteriales</taxon>
        <taxon>Methanobacteriaceae</taxon>
        <taxon>Methanobrevibacter</taxon>
    </lineage>
</organism>
<dbReference type="PATRIC" id="fig|294671.3.peg.1478"/>
<dbReference type="EMBL" id="CP014265">
    <property type="protein sequence ID" value="AMK15974.1"/>
    <property type="molecule type" value="Genomic_DNA"/>
</dbReference>
<comment type="similarity">
    <text evidence="1">Belongs to the LDH2/MDH2 oxidoreductase family.</text>
</comment>
<dbReference type="InterPro" id="IPR043143">
    <property type="entry name" value="Mal/L-sulf/L-lact_DH-like_NADP"/>
</dbReference>
<dbReference type="InterPro" id="IPR053453">
    <property type="entry name" value="LDH2/MDH2_Oxidoreductase"/>
</dbReference>
<evidence type="ECO:0000313" key="4">
    <source>
        <dbReference type="Proteomes" id="UP000066376"/>
    </source>
</evidence>
<accession>A0A126R1R3</accession>
<sequence>MKISVEKERELVNEILIKIGVKEEHAKIIADATLDSDLKGFTSHGLGRFPQYIRGINKGFIETEGEFEIVKETDSVALIDGKNLFGQYVAHEAMSLAIKKAKESGIGAVGAFNSNHFGVTGYYSDLAIRNDMIGIVICNTDPGVAPLGGKKAILGTNPIAIGIPSETYIAVDMATSVSARGKLLEAKRKGEEIPPNTAIDKDGKPTTNPEAALEGTILPFGGVKGYALSFMIEIMCGPLVNAAFGTKVTGTAGDYKEDCNKGDLFIAINPEQFVSIDKFKEEVEEFVKEVRESGNTFVPGDLEVKRIAENEKNGLPIDEKLYETLKEICDNLEIDLDSYLTD</sequence>
<dbReference type="PANTHER" id="PTHR11091">
    <property type="entry name" value="OXIDOREDUCTASE-RELATED"/>
    <property type="match status" value="1"/>
</dbReference>
<dbReference type="Proteomes" id="UP000066376">
    <property type="component" value="Chromosome"/>
</dbReference>
<keyword evidence="2" id="KW-0560">Oxidoreductase</keyword>
<evidence type="ECO:0000256" key="2">
    <source>
        <dbReference type="ARBA" id="ARBA00023002"/>
    </source>
</evidence>
<dbReference type="Gene3D" id="3.30.1370.60">
    <property type="entry name" value="Hypothetical oxidoreductase yiak, domain 2"/>
    <property type="match status" value="1"/>
</dbReference>
<dbReference type="Pfam" id="PF02615">
    <property type="entry name" value="Ldh_2"/>
    <property type="match status" value="1"/>
</dbReference>
<dbReference type="SUPFAM" id="SSF89733">
    <property type="entry name" value="L-sulfolactate dehydrogenase-like"/>
    <property type="match status" value="1"/>
</dbReference>
<proteinExistence type="inferred from homology"/>
<dbReference type="InterPro" id="IPR036111">
    <property type="entry name" value="Mal/L-sulfo/L-lacto_DH-like_sf"/>
</dbReference>
<dbReference type="Gene3D" id="1.10.1530.10">
    <property type="match status" value="1"/>
</dbReference>
<reference evidence="3 4" key="1">
    <citation type="journal article" date="2016" name="Genome Announc.">
        <title>Draft Genome Sequence of the Rumen Methanogen Methanobrevibacter olleyae YLM1.</title>
        <authorList>
            <person name="Kelly W.J."/>
            <person name="Li D."/>
            <person name="Lambie S.C."/>
            <person name="Cox F."/>
            <person name="Attwood G.T."/>
            <person name="Altermann E."/>
            <person name="Leahy S.C."/>
        </authorList>
    </citation>
    <scope>NUCLEOTIDE SEQUENCE [LARGE SCALE GENOMIC DNA]</scope>
    <source>
        <strain evidence="3 4">YLM1</strain>
    </source>
</reference>
<dbReference type="GeneID" id="28489726"/>
<dbReference type="KEGG" id="mol:YLM1_1417"/>
<dbReference type="PANTHER" id="PTHR11091:SF0">
    <property type="entry name" value="MALATE DEHYDROGENASE"/>
    <property type="match status" value="1"/>
</dbReference>
<protein>
    <submittedName>
        <fullName evidence="3">L-sulfolactate dehydrogenase ComC</fullName>
    </submittedName>
</protein>
<dbReference type="NCBIfam" id="NF040650">
    <property type="entry name" value="sulfolac_dhydr"/>
    <property type="match status" value="1"/>
</dbReference>
<gene>
    <name evidence="3" type="ORF">YLM1_1417</name>
</gene>
<dbReference type="STRING" id="294671.YLM1_1417"/>
<dbReference type="InterPro" id="IPR043144">
    <property type="entry name" value="Mal/L-sulf/L-lact_DH-like_ah"/>
</dbReference>